<dbReference type="InterPro" id="IPR050229">
    <property type="entry name" value="GlpE_sulfurtransferase"/>
</dbReference>
<dbReference type="CDD" id="cd00158">
    <property type="entry name" value="RHOD"/>
    <property type="match status" value="1"/>
</dbReference>
<proteinExistence type="predicted"/>
<dbReference type="Gene3D" id="3.40.250.10">
    <property type="entry name" value="Rhodanese-like domain"/>
    <property type="match status" value="1"/>
</dbReference>
<dbReference type="PANTHER" id="PTHR43031">
    <property type="entry name" value="FAD-DEPENDENT OXIDOREDUCTASE"/>
    <property type="match status" value="1"/>
</dbReference>
<dbReference type="SMART" id="SM00450">
    <property type="entry name" value="RHOD"/>
    <property type="match status" value="1"/>
</dbReference>
<accession>A0ABW0LX37</accession>
<dbReference type="Proteomes" id="UP001596105">
    <property type="component" value="Unassembled WGS sequence"/>
</dbReference>
<dbReference type="InterPro" id="IPR001763">
    <property type="entry name" value="Rhodanese-like_dom"/>
</dbReference>
<dbReference type="InterPro" id="IPR036873">
    <property type="entry name" value="Rhodanese-like_dom_sf"/>
</dbReference>
<reference evidence="3" key="1">
    <citation type="journal article" date="2019" name="Int. J. Syst. Evol. Microbiol.">
        <title>The Global Catalogue of Microorganisms (GCM) 10K type strain sequencing project: providing services to taxonomists for standard genome sequencing and annotation.</title>
        <authorList>
            <consortium name="The Broad Institute Genomics Platform"/>
            <consortium name="The Broad Institute Genome Sequencing Center for Infectious Disease"/>
            <person name="Wu L."/>
            <person name="Ma J."/>
        </authorList>
    </citation>
    <scope>NUCLEOTIDE SEQUENCE [LARGE SCALE GENOMIC DNA]</scope>
    <source>
        <strain evidence="3">CCUG 57113</strain>
    </source>
</reference>
<evidence type="ECO:0000313" key="2">
    <source>
        <dbReference type="EMBL" id="MFC5469825.1"/>
    </source>
</evidence>
<name>A0ABW0LX37_9BACL</name>
<dbReference type="PROSITE" id="PS50206">
    <property type="entry name" value="RHODANESE_3"/>
    <property type="match status" value="1"/>
</dbReference>
<gene>
    <name evidence="2" type="ORF">ACFPPD_13910</name>
</gene>
<evidence type="ECO:0000259" key="1">
    <source>
        <dbReference type="PROSITE" id="PS50206"/>
    </source>
</evidence>
<keyword evidence="3" id="KW-1185">Reference proteome</keyword>
<comment type="caution">
    <text evidence="2">The sequence shown here is derived from an EMBL/GenBank/DDBJ whole genome shotgun (WGS) entry which is preliminary data.</text>
</comment>
<organism evidence="2 3">
    <name type="scientific">Cohnella suwonensis</name>
    <dbReference type="NCBI Taxonomy" id="696072"/>
    <lineage>
        <taxon>Bacteria</taxon>
        <taxon>Bacillati</taxon>
        <taxon>Bacillota</taxon>
        <taxon>Bacilli</taxon>
        <taxon>Bacillales</taxon>
        <taxon>Paenibacillaceae</taxon>
        <taxon>Cohnella</taxon>
    </lineage>
</organism>
<dbReference type="EMBL" id="JBHSMH010000042">
    <property type="protein sequence ID" value="MFC5469825.1"/>
    <property type="molecule type" value="Genomic_DNA"/>
</dbReference>
<evidence type="ECO:0000313" key="3">
    <source>
        <dbReference type="Proteomes" id="UP001596105"/>
    </source>
</evidence>
<protein>
    <submittedName>
        <fullName evidence="2">Rhodanese-like domain-containing protein</fullName>
    </submittedName>
</protein>
<sequence>MNTTTIIGLLLIAAIAVLIVRGRRAVGGMANYTPEQFEEKLKGTPKPVLVDVREPSEYGSGHLAGAVNLPLSGLRGSLGKLPKDREILLYCRSGMRSKQAGAVLRGNGIENLGHLQGGISSWKGKVVR</sequence>
<dbReference type="RefSeq" id="WP_209749662.1">
    <property type="nucleotide sequence ID" value="NZ_JBHSMH010000042.1"/>
</dbReference>
<feature type="domain" description="Rhodanese" evidence="1">
    <location>
        <begin position="43"/>
        <end position="127"/>
    </location>
</feature>
<dbReference type="PANTHER" id="PTHR43031:SF1">
    <property type="entry name" value="PYRIDINE NUCLEOTIDE-DISULPHIDE OXIDOREDUCTASE"/>
    <property type="match status" value="1"/>
</dbReference>
<dbReference type="Pfam" id="PF00581">
    <property type="entry name" value="Rhodanese"/>
    <property type="match status" value="1"/>
</dbReference>
<dbReference type="SUPFAM" id="SSF52821">
    <property type="entry name" value="Rhodanese/Cell cycle control phosphatase"/>
    <property type="match status" value="1"/>
</dbReference>